<dbReference type="EMBL" id="GL698515">
    <property type="protein sequence ID" value="EFY88195.1"/>
    <property type="molecule type" value="Genomic_DNA"/>
</dbReference>
<sequence length="219" mass="24701">MSAADAAWIDSWRHSVPSRLEREDPFENDGFEARCSTRLTFREPGPPPRSANRGFLRSMTPFRRSTVQEATDDRPQAGHEVLEQDSLQKCDTRTPTRCDNKGKRSILALFSRKRKQTSPSPARGLAMGVSLRLKVLCVGDRRCGQTALLYRAKFGRFVDDTSGTGDLETVSRLSYMSWGAILLCFDVKEKMGMIRVLHWVFVPCCKDANRIDLGSGKRL</sequence>
<evidence type="ECO:0000313" key="2">
    <source>
        <dbReference type="Proteomes" id="UP000002499"/>
    </source>
</evidence>
<accession>E9E7F3</accession>
<dbReference type="eggNOG" id="KOG0393">
    <property type="taxonomic scope" value="Eukaryota"/>
</dbReference>
<evidence type="ECO:0000313" key="1">
    <source>
        <dbReference type="EMBL" id="EFY88195.1"/>
    </source>
</evidence>
<dbReference type="OrthoDB" id="25896at2759"/>
<dbReference type="STRING" id="655827.E9E7F3"/>
<dbReference type="AlphaFoldDB" id="E9E7F3"/>
<gene>
    <name evidence="1" type="ORF">MAC_05801</name>
</gene>
<keyword evidence="2" id="KW-1185">Reference proteome</keyword>
<dbReference type="HOGENOM" id="CLU_1461653_0_0_1"/>
<dbReference type="SUPFAM" id="SSF52540">
    <property type="entry name" value="P-loop containing nucleoside triphosphate hydrolases"/>
    <property type="match status" value="1"/>
</dbReference>
<protein>
    <submittedName>
        <fullName evidence="1">Uncharacterized protein</fullName>
    </submittedName>
</protein>
<name>E9E7F3_METAQ</name>
<dbReference type="InterPro" id="IPR027417">
    <property type="entry name" value="P-loop_NTPase"/>
</dbReference>
<dbReference type="Proteomes" id="UP000002499">
    <property type="component" value="Unassembled WGS sequence"/>
</dbReference>
<dbReference type="OMA" id="WDAIFLC"/>
<dbReference type="InParanoid" id="E9E7F3"/>
<reference evidence="1 2" key="1">
    <citation type="journal article" date="2011" name="PLoS Genet.">
        <title>Genome sequencing and comparative transcriptomics of the model entomopathogenic fungi Metarhizium anisopliae and M. acridum.</title>
        <authorList>
            <person name="Gao Q."/>
            <person name="Jin K."/>
            <person name="Ying S.H."/>
            <person name="Zhang Y."/>
            <person name="Xiao G."/>
            <person name="Shang Y."/>
            <person name="Duan Z."/>
            <person name="Hu X."/>
            <person name="Xie X.Q."/>
            <person name="Zhou G."/>
            <person name="Peng G."/>
            <person name="Luo Z."/>
            <person name="Huang W."/>
            <person name="Wang B."/>
            <person name="Fang W."/>
            <person name="Wang S."/>
            <person name="Zhong Y."/>
            <person name="Ma L.J."/>
            <person name="St Leger R.J."/>
            <person name="Zhao G.P."/>
            <person name="Pei Y."/>
            <person name="Feng M.G."/>
            <person name="Xia Y."/>
            <person name="Wang C."/>
        </authorList>
    </citation>
    <scope>NUCLEOTIDE SEQUENCE [LARGE SCALE GENOMIC DNA]</scope>
    <source>
        <strain evidence="1 2">CQMa 102</strain>
    </source>
</reference>
<proteinExistence type="predicted"/>
<organism evidence="2">
    <name type="scientific">Metarhizium acridum (strain CQMa 102)</name>
    <dbReference type="NCBI Taxonomy" id="655827"/>
    <lineage>
        <taxon>Eukaryota</taxon>
        <taxon>Fungi</taxon>
        <taxon>Dikarya</taxon>
        <taxon>Ascomycota</taxon>
        <taxon>Pezizomycotina</taxon>
        <taxon>Sordariomycetes</taxon>
        <taxon>Hypocreomycetidae</taxon>
        <taxon>Hypocreales</taxon>
        <taxon>Clavicipitaceae</taxon>
        <taxon>Metarhizium</taxon>
    </lineage>
</organism>